<feature type="compositionally biased region" description="Low complexity" evidence="1">
    <location>
        <begin position="345"/>
        <end position="359"/>
    </location>
</feature>
<organism evidence="3 4">
    <name type="scientific">Nitzschia inconspicua</name>
    <dbReference type="NCBI Taxonomy" id="303405"/>
    <lineage>
        <taxon>Eukaryota</taxon>
        <taxon>Sar</taxon>
        <taxon>Stramenopiles</taxon>
        <taxon>Ochrophyta</taxon>
        <taxon>Bacillariophyta</taxon>
        <taxon>Bacillariophyceae</taxon>
        <taxon>Bacillariophycidae</taxon>
        <taxon>Bacillariales</taxon>
        <taxon>Bacillariaceae</taxon>
        <taxon>Nitzschia</taxon>
    </lineage>
</organism>
<gene>
    <name evidence="3" type="ORF">IV203_007834</name>
</gene>
<dbReference type="Proteomes" id="UP000693970">
    <property type="component" value="Unassembled WGS sequence"/>
</dbReference>
<evidence type="ECO:0000313" key="3">
    <source>
        <dbReference type="EMBL" id="KAG7351786.1"/>
    </source>
</evidence>
<keyword evidence="2" id="KW-0472">Membrane</keyword>
<keyword evidence="2" id="KW-1133">Transmembrane helix</keyword>
<evidence type="ECO:0000313" key="4">
    <source>
        <dbReference type="Proteomes" id="UP000693970"/>
    </source>
</evidence>
<feature type="compositionally biased region" description="Low complexity" evidence="1">
    <location>
        <begin position="472"/>
        <end position="496"/>
    </location>
</feature>
<dbReference type="EMBL" id="JAGRRH010000017">
    <property type="protein sequence ID" value="KAG7351786.1"/>
    <property type="molecule type" value="Genomic_DNA"/>
</dbReference>
<reference evidence="3" key="1">
    <citation type="journal article" date="2021" name="Sci. Rep.">
        <title>Diploid genomic architecture of Nitzschia inconspicua, an elite biomass production diatom.</title>
        <authorList>
            <person name="Oliver A."/>
            <person name="Podell S."/>
            <person name="Pinowska A."/>
            <person name="Traller J.C."/>
            <person name="Smith S.R."/>
            <person name="McClure R."/>
            <person name="Beliaev A."/>
            <person name="Bohutskyi P."/>
            <person name="Hill E.A."/>
            <person name="Rabines A."/>
            <person name="Zheng H."/>
            <person name="Allen L.Z."/>
            <person name="Kuo A."/>
            <person name="Grigoriev I.V."/>
            <person name="Allen A.E."/>
            <person name="Hazlebeck D."/>
            <person name="Allen E.E."/>
        </authorList>
    </citation>
    <scope>NUCLEOTIDE SEQUENCE</scope>
    <source>
        <strain evidence="3">Hildebrandi</strain>
    </source>
</reference>
<evidence type="ECO:0000256" key="2">
    <source>
        <dbReference type="SAM" id="Phobius"/>
    </source>
</evidence>
<sequence length="496" mass="54889">MIWRLVSKLHSLLEYVAQSVLSVLICFALAIALAYYLGWLERWIWFVLEKEARKILNGAKVTIGSFHIDWSQLLQGKITAHASNVVIHTPKRDEWQWESPLVARVGKASVECNAPICIFHDVFLRRELPIEAYTVIVTDVQVFVERRDSVINVYLLNPTLIVPPPPERLEIDFDSSIPPTNNTEERMFDASSDFSDAVSTQGVDSNCDNNNKNNSTNTTDPSDEKAKMLVNEMLHAVQDLGRAATRGQLPGAIKQQGLGLVDRLKGFREQDNNNLEEGIRVMQQVGKVAVQSLQQAPKLILPQPDDTKQGKPVFCRVGRIVINEMRIFTKDSWIKPDDGTTTTRSNVSGVVSSTHSSSSKTLPRPTKGSVGTPPVSVCNNKIGSWNKPIYIQCLIIRASELSPPMSSKDENDLPAIYQKVDRVAEIVWRRLLAEMAKSNTGKLFSTAMGEVLSVMITNRQSGNATTTIGAGSSHSKPTTTSTTTTTSSIKTTSKEQ</sequence>
<name>A0A9K3KY28_9STRA</name>
<dbReference type="AlphaFoldDB" id="A0A9K3KY28"/>
<dbReference type="OrthoDB" id="44998at2759"/>
<reference evidence="3" key="2">
    <citation type="submission" date="2021-04" db="EMBL/GenBank/DDBJ databases">
        <authorList>
            <person name="Podell S."/>
        </authorList>
    </citation>
    <scope>NUCLEOTIDE SEQUENCE</scope>
    <source>
        <strain evidence="3">Hildebrandi</strain>
    </source>
</reference>
<keyword evidence="2" id="KW-0812">Transmembrane</keyword>
<feature type="region of interest" description="Disordered" evidence="1">
    <location>
        <begin position="463"/>
        <end position="496"/>
    </location>
</feature>
<evidence type="ECO:0000256" key="1">
    <source>
        <dbReference type="SAM" id="MobiDB-lite"/>
    </source>
</evidence>
<feature type="region of interest" description="Disordered" evidence="1">
    <location>
        <begin position="195"/>
        <end position="223"/>
    </location>
</feature>
<comment type="caution">
    <text evidence="3">The sequence shown here is derived from an EMBL/GenBank/DDBJ whole genome shotgun (WGS) entry which is preliminary data.</text>
</comment>
<feature type="transmembrane region" description="Helical" evidence="2">
    <location>
        <begin position="20"/>
        <end position="40"/>
    </location>
</feature>
<proteinExistence type="predicted"/>
<protein>
    <submittedName>
        <fullName evidence="3">Uncharacterized protein</fullName>
    </submittedName>
</protein>
<keyword evidence="4" id="KW-1185">Reference proteome</keyword>
<accession>A0A9K3KY28</accession>
<feature type="region of interest" description="Disordered" evidence="1">
    <location>
        <begin position="337"/>
        <end position="372"/>
    </location>
</feature>
<feature type="compositionally biased region" description="Low complexity" evidence="1">
    <location>
        <begin position="204"/>
        <end position="220"/>
    </location>
</feature>